<dbReference type="SUPFAM" id="SSF46785">
    <property type="entry name" value="Winged helix' DNA-binding domain"/>
    <property type="match status" value="1"/>
</dbReference>
<dbReference type="PIRSF" id="PIRSF016838">
    <property type="entry name" value="PafC"/>
    <property type="match status" value="1"/>
</dbReference>
<dbReference type="InterPro" id="IPR026881">
    <property type="entry name" value="WYL_dom"/>
</dbReference>
<dbReference type="PANTHER" id="PTHR34580">
    <property type="match status" value="1"/>
</dbReference>
<name>A0ABT1YS94_9BACL</name>
<proteinExistence type="predicted"/>
<sequence>MRSLKVDRLLAITMLLLNRKRVSAGELAERFEISLRTVYRDLESLNQAGIPIVSFAGATGGYEIMDQYRLERQFLSMEELQSIIIALKGVRTTLEDRDIGTLMDKVGALVARSEHSAMNEMSQQLMIDLNPWQGGEADKEKLAVLRDAIGQMRIIRFSYTSSMGDDSERFCEPMGVVLKGYVWYLYGFCKLREDYRIFRLSRIGQLTVTSDIFQRKQHTLEQLDYRWSRHKDRDHVQLVLLIQPRMKARIQDYFKPEQIVTMPDGMLRVTSVQPEEPWLYGMLLSYGADLRIVEPASVRQAVLAEAQKIVQMYEPILT</sequence>
<evidence type="ECO:0000256" key="2">
    <source>
        <dbReference type="ARBA" id="ARBA00023163"/>
    </source>
</evidence>
<dbReference type="Pfam" id="PF25583">
    <property type="entry name" value="WCX"/>
    <property type="match status" value="1"/>
</dbReference>
<dbReference type="InterPro" id="IPR051534">
    <property type="entry name" value="CBASS_pafABC_assoc_protein"/>
</dbReference>
<dbReference type="InterPro" id="IPR028349">
    <property type="entry name" value="PafC-like"/>
</dbReference>
<dbReference type="PROSITE" id="PS52050">
    <property type="entry name" value="WYL"/>
    <property type="match status" value="1"/>
</dbReference>
<dbReference type="Pfam" id="PF13280">
    <property type="entry name" value="WYL"/>
    <property type="match status" value="1"/>
</dbReference>
<protein>
    <submittedName>
        <fullName evidence="4">YafY family transcriptional regulator</fullName>
    </submittedName>
</protein>
<dbReference type="InterPro" id="IPR036390">
    <property type="entry name" value="WH_DNA-bd_sf"/>
</dbReference>
<dbReference type="EMBL" id="JANQBD010000035">
    <property type="protein sequence ID" value="MCR8636048.1"/>
    <property type="molecule type" value="Genomic_DNA"/>
</dbReference>
<dbReference type="InterPro" id="IPR036388">
    <property type="entry name" value="WH-like_DNA-bd_sf"/>
</dbReference>
<keyword evidence="1" id="KW-0805">Transcription regulation</keyword>
<dbReference type="SMART" id="SM00420">
    <property type="entry name" value="HTH_DEOR"/>
    <property type="match status" value="1"/>
</dbReference>
<accession>A0ABT1YS94</accession>
<evidence type="ECO:0000256" key="1">
    <source>
        <dbReference type="ARBA" id="ARBA00023015"/>
    </source>
</evidence>
<dbReference type="Gene3D" id="1.10.10.10">
    <property type="entry name" value="Winged helix-like DNA-binding domain superfamily/Winged helix DNA-binding domain"/>
    <property type="match status" value="1"/>
</dbReference>
<gene>
    <name evidence="4" type="ORF">NV381_33150</name>
</gene>
<dbReference type="Pfam" id="PF08279">
    <property type="entry name" value="HTH_11"/>
    <property type="match status" value="1"/>
</dbReference>
<dbReference type="InterPro" id="IPR013196">
    <property type="entry name" value="HTH_11"/>
</dbReference>
<comment type="caution">
    <text evidence="4">The sequence shown here is derived from an EMBL/GenBank/DDBJ whole genome shotgun (WGS) entry which is preliminary data.</text>
</comment>
<dbReference type="PROSITE" id="PS51000">
    <property type="entry name" value="HTH_DEOR_2"/>
    <property type="match status" value="1"/>
</dbReference>
<evidence type="ECO:0000313" key="5">
    <source>
        <dbReference type="Proteomes" id="UP001300012"/>
    </source>
</evidence>
<dbReference type="Proteomes" id="UP001300012">
    <property type="component" value="Unassembled WGS sequence"/>
</dbReference>
<feature type="domain" description="HTH deoR-type" evidence="3">
    <location>
        <begin position="5"/>
        <end position="60"/>
    </location>
</feature>
<dbReference type="InterPro" id="IPR001034">
    <property type="entry name" value="DeoR_HTH"/>
</dbReference>
<evidence type="ECO:0000259" key="3">
    <source>
        <dbReference type="PROSITE" id="PS51000"/>
    </source>
</evidence>
<keyword evidence="5" id="KW-1185">Reference proteome</keyword>
<evidence type="ECO:0000313" key="4">
    <source>
        <dbReference type="EMBL" id="MCR8636048.1"/>
    </source>
</evidence>
<dbReference type="InterPro" id="IPR057727">
    <property type="entry name" value="WCX_dom"/>
</dbReference>
<dbReference type="RefSeq" id="WP_258217587.1">
    <property type="nucleotide sequence ID" value="NZ_JANQBD010000035.1"/>
</dbReference>
<dbReference type="PANTHER" id="PTHR34580:SF1">
    <property type="entry name" value="PROTEIN PAFC"/>
    <property type="match status" value="1"/>
</dbReference>
<organism evidence="4 5">
    <name type="scientific">Paenibacillus radicis</name>
    <name type="common">ex Xue et al. 2023</name>
    <dbReference type="NCBI Taxonomy" id="2972489"/>
    <lineage>
        <taxon>Bacteria</taxon>
        <taxon>Bacillati</taxon>
        <taxon>Bacillota</taxon>
        <taxon>Bacilli</taxon>
        <taxon>Bacillales</taxon>
        <taxon>Paenibacillaceae</taxon>
        <taxon>Paenibacillus</taxon>
    </lineage>
</organism>
<reference evidence="4 5" key="1">
    <citation type="submission" date="2022-08" db="EMBL/GenBank/DDBJ databases">
        <title>Paenibacillus endoradicis sp. nov., Paenibacillus radicibacter sp. nov and Paenibacillus pararadicis sp. nov., three cold-adapted plant growth-promoting bacteria isolated from root of Larix gmelinii in Great Khingan.</title>
        <authorList>
            <person name="Xue H."/>
        </authorList>
    </citation>
    <scope>NUCLEOTIDE SEQUENCE [LARGE SCALE GENOMIC DNA]</scope>
    <source>
        <strain evidence="4 5">N5-1-1-5</strain>
    </source>
</reference>
<keyword evidence="2" id="KW-0804">Transcription</keyword>